<organism evidence="2 3">
    <name type="scientific">Volvox africanus</name>
    <dbReference type="NCBI Taxonomy" id="51714"/>
    <lineage>
        <taxon>Eukaryota</taxon>
        <taxon>Viridiplantae</taxon>
        <taxon>Chlorophyta</taxon>
        <taxon>core chlorophytes</taxon>
        <taxon>Chlorophyceae</taxon>
        <taxon>CS clade</taxon>
        <taxon>Chlamydomonadales</taxon>
        <taxon>Volvocaceae</taxon>
        <taxon>Volvox</taxon>
    </lineage>
</organism>
<dbReference type="AlphaFoldDB" id="A0A8J4EYZ8"/>
<gene>
    <name evidence="2" type="ORF">Vafri_7258</name>
</gene>
<feature type="non-terminal residue" evidence="2">
    <location>
        <position position="1"/>
    </location>
</feature>
<evidence type="ECO:0000313" key="2">
    <source>
        <dbReference type="EMBL" id="GIL51192.1"/>
    </source>
</evidence>
<feature type="region of interest" description="Disordered" evidence="1">
    <location>
        <begin position="228"/>
        <end position="262"/>
    </location>
</feature>
<accession>A0A8J4EYZ8</accession>
<dbReference type="EMBL" id="BNCO01000010">
    <property type="protein sequence ID" value="GIL51192.1"/>
    <property type="molecule type" value="Genomic_DNA"/>
</dbReference>
<sequence>PNAFKAVANGAFEPRGVASVSARDIAGPCGDAGGKTTAPEASAVAVRTTVLATAAGASKPALVAEATSATPSAAPAAVANPAAAVLTQPTTTVPLLQPSNSSKAAQVLGLTMYASSDQGGDAAAVGEEGEWAPEADVGDALALRLGHDREYGGEMEEGEWKPEMGSEVAMTEALVPPAAVMGVQEAMGDMQQQQDAGGMPDAEPDLGVSASPITDLHQGLIGAVTRQLEAAAEQQPPLSSPRRVVERRGIEGTGGGGEPGKG</sequence>
<name>A0A8J4EYZ8_9CHLO</name>
<protein>
    <submittedName>
        <fullName evidence="2">Uncharacterized protein</fullName>
    </submittedName>
</protein>
<comment type="caution">
    <text evidence="2">The sequence shown here is derived from an EMBL/GenBank/DDBJ whole genome shotgun (WGS) entry which is preliminary data.</text>
</comment>
<feature type="non-terminal residue" evidence="2">
    <location>
        <position position="262"/>
    </location>
</feature>
<feature type="compositionally biased region" description="Gly residues" evidence="1">
    <location>
        <begin position="251"/>
        <end position="262"/>
    </location>
</feature>
<keyword evidence="3" id="KW-1185">Reference proteome</keyword>
<evidence type="ECO:0000256" key="1">
    <source>
        <dbReference type="SAM" id="MobiDB-lite"/>
    </source>
</evidence>
<reference evidence="2" key="1">
    <citation type="journal article" date="2021" name="Proc. Natl. Acad. Sci. U.S.A.">
        <title>Three genomes in the algal genus Volvox reveal the fate of a haploid sex-determining region after a transition to homothallism.</title>
        <authorList>
            <person name="Yamamoto K."/>
            <person name="Hamaji T."/>
            <person name="Kawai-Toyooka H."/>
            <person name="Matsuzaki R."/>
            <person name="Takahashi F."/>
            <person name="Nishimura Y."/>
            <person name="Kawachi M."/>
            <person name="Noguchi H."/>
            <person name="Minakuchi Y."/>
            <person name="Umen J.G."/>
            <person name="Toyoda A."/>
            <person name="Nozaki H."/>
        </authorList>
    </citation>
    <scope>NUCLEOTIDE SEQUENCE</scope>
    <source>
        <strain evidence="2">NIES-3780</strain>
    </source>
</reference>
<proteinExistence type="predicted"/>
<dbReference type="Proteomes" id="UP000747399">
    <property type="component" value="Unassembled WGS sequence"/>
</dbReference>
<evidence type="ECO:0000313" key="3">
    <source>
        <dbReference type="Proteomes" id="UP000747399"/>
    </source>
</evidence>